<protein>
    <submittedName>
        <fullName evidence="2">DUF401 family protein</fullName>
    </submittedName>
</protein>
<proteinExistence type="predicted"/>
<keyword evidence="1" id="KW-0472">Membrane</keyword>
<reference evidence="2 3" key="1">
    <citation type="journal article" date="2019" name="Front. Microbiol.">
        <title>Thermoanaerosceptrum fracticalcis gen. nov. sp. nov., a Novel Fumarate-Fermenting Microorganism From a Deep Fractured Carbonate Aquifer of the US Great Basin.</title>
        <authorList>
            <person name="Hamilton-Brehm S.D."/>
            <person name="Stewart L.E."/>
            <person name="Zavarin M."/>
            <person name="Caldwell M."/>
            <person name="Lawson P.A."/>
            <person name="Onstott T.C."/>
            <person name="Grzymski J."/>
            <person name="Neveux I."/>
            <person name="Lollar B.S."/>
            <person name="Russell C.E."/>
            <person name="Moser D.P."/>
        </authorList>
    </citation>
    <scope>NUCLEOTIDE SEQUENCE [LARGE SCALE GENOMIC DNA]</scope>
    <source>
        <strain evidence="2 3">DRI-13</strain>
    </source>
</reference>
<dbReference type="AlphaFoldDB" id="A0A7G6E6C5"/>
<dbReference type="PANTHER" id="PTHR39556:SF1">
    <property type="entry name" value="PROTEIN, PUTATIVE-RELATED"/>
    <property type="match status" value="1"/>
</dbReference>
<keyword evidence="1" id="KW-1133">Transmembrane helix</keyword>
<feature type="transmembrane region" description="Helical" evidence="1">
    <location>
        <begin position="209"/>
        <end position="229"/>
    </location>
</feature>
<dbReference type="PANTHER" id="PTHR39556">
    <property type="entry name" value="PROTEIN, PUTATIVE-RELATED"/>
    <property type="match status" value="1"/>
</dbReference>
<dbReference type="KEGG" id="tfr:BR63_15915"/>
<feature type="transmembrane region" description="Helical" evidence="1">
    <location>
        <begin position="383"/>
        <end position="404"/>
    </location>
</feature>
<feature type="transmembrane region" description="Helical" evidence="1">
    <location>
        <begin position="59"/>
        <end position="76"/>
    </location>
</feature>
<feature type="transmembrane region" description="Helical" evidence="1">
    <location>
        <begin position="265"/>
        <end position="287"/>
    </location>
</feature>
<feature type="transmembrane region" description="Helical" evidence="1">
    <location>
        <begin position="167"/>
        <end position="188"/>
    </location>
</feature>
<feature type="transmembrane region" description="Helical" evidence="1">
    <location>
        <begin position="24"/>
        <end position="47"/>
    </location>
</feature>
<dbReference type="EMBL" id="CP045798">
    <property type="protein sequence ID" value="QNB47629.1"/>
    <property type="molecule type" value="Genomic_DNA"/>
</dbReference>
<accession>A0A7G6E6C5</accession>
<evidence type="ECO:0000313" key="3">
    <source>
        <dbReference type="Proteomes" id="UP000515847"/>
    </source>
</evidence>
<keyword evidence="3" id="KW-1185">Reference proteome</keyword>
<feature type="transmembrane region" description="Helical" evidence="1">
    <location>
        <begin position="319"/>
        <end position="338"/>
    </location>
</feature>
<name>A0A7G6E6C5_THEFR</name>
<evidence type="ECO:0000256" key="1">
    <source>
        <dbReference type="SAM" id="Phobius"/>
    </source>
</evidence>
<feature type="transmembrane region" description="Helical" evidence="1">
    <location>
        <begin position="235"/>
        <end position="253"/>
    </location>
</feature>
<dbReference type="Proteomes" id="UP000515847">
    <property type="component" value="Chromosome"/>
</dbReference>
<dbReference type="RefSeq" id="WP_153802065.1">
    <property type="nucleotide sequence ID" value="NZ_CP045798.1"/>
</dbReference>
<organism evidence="2 3">
    <name type="scientific">Thermanaerosceptrum fracticalcis</name>
    <dbReference type="NCBI Taxonomy" id="1712410"/>
    <lineage>
        <taxon>Bacteria</taxon>
        <taxon>Bacillati</taxon>
        <taxon>Bacillota</taxon>
        <taxon>Clostridia</taxon>
        <taxon>Eubacteriales</taxon>
        <taxon>Peptococcaceae</taxon>
        <taxon>Thermanaerosceptrum</taxon>
    </lineage>
</organism>
<sequence length="411" mass="45927">MADTIKLFITISVLVLLTRKKFNIGFSMMLAGILLTLLYVLAPYHILQIFYQSLTSPDTLELLFSLIFILILEHILTENDLIQKITGSMAVIIRDPRKNMAALAALVGTLPAPGGARFSCPMVREVNKALNMSPEDQSFINYWFRHVVEYFWPIYPAVLLTASMQKISVNILVLCLIPVGILSLVVGFKSGFKNISKPVIERKNITFQDLKLLLIHLLPFMIVGLLVFTGVKVPFALFITVAILMVLYKYNLTRALGALKAGMELNTILLVIGVMFFKQVIITTGSVERIPELSYVLGIPVWLILLIIPWFIGMVNGMASPTVVIAFSILGEMVGQGIPNLGYILLVFLSSFAGTRLSPAHLCILLTTEYFGSDYSKLFKRSLIPELVVLLFSVMWSSMIQYSIPWLKDII</sequence>
<dbReference type="OrthoDB" id="367235at2"/>
<feature type="transmembrane region" description="Helical" evidence="1">
    <location>
        <begin position="293"/>
        <end position="312"/>
    </location>
</feature>
<evidence type="ECO:0000313" key="2">
    <source>
        <dbReference type="EMBL" id="QNB47629.1"/>
    </source>
</evidence>
<dbReference type="Pfam" id="PF04165">
    <property type="entry name" value="DUF401"/>
    <property type="match status" value="1"/>
</dbReference>
<dbReference type="InterPro" id="IPR007294">
    <property type="entry name" value="DUF401"/>
</dbReference>
<gene>
    <name evidence="2" type="ORF">BR63_15915</name>
</gene>
<keyword evidence="1" id="KW-0812">Transmembrane</keyword>